<proteinExistence type="predicted"/>
<reference evidence="1" key="1">
    <citation type="submission" date="2022-08" db="UniProtKB">
        <authorList>
            <consortium name="EnsemblMetazoa"/>
        </authorList>
    </citation>
    <scope>IDENTIFICATION</scope>
</reference>
<dbReference type="EnsemblMetazoa" id="ACOM028467-RA">
    <property type="protein sequence ID" value="ACOM028467-PA.1"/>
    <property type="gene ID" value="ACOM028467"/>
</dbReference>
<dbReference type="AlphaFoldDB" id="A0A8W7PBU4"/>
<evidence type="ECO:0000313" key="1">
    <source>
        <dbReference type="EnsemblMetazoa" id="ACOM028467-PA.1"/>
    </source>
</evidence>
<accession>A0A8W7PBU4</accession>
<name>A0A8W7PBU4_ANOCL</name>
<protein>
    <submittedName>
        <fullName evidence="1">Uncharacterized protein</fullName>
    </submittedName>
</protein>
<dbReference type="Proteomes" id="UP000075882">
    <property type="component" value="Unassembled WGS sequence"/>
</dbReference>
<sequence length="140" mass="15034">MVLTLGLPVVHMHYILWFIVSTEQQRKAAEQRRSLSSRRNILPLAVFGICSINRTPPYKRFCSDTLLATKSFTSCSVSCSPCSFTTNASGSSPARSSGTPITAASLTFGCSSSIASSSAGGTWKPLYLISSLIRSTMKNS</sequence>
<organism evidence="1">
    <name type="scientific">Anopheles coluzzii</name>
    <name type="common">African malaria mosquito</name>
    <dbReference type="NCBI Taxonomy" id="1518534"/>
    <lineage>
        <taxon>Eukaryota</taxon>
        <taxon>Metazoa</taxon>
        <taxon>Ecdysozoa</taxon>
        <taxon>Arthropoda</taxon>
        <taxon>Hexapoda</taxon>
        <taxon>Insecta</taxon>
        <taxon>Pterygota</taxon>
        <taxon>Neoptera</taxon>
        <taxon>Endopterygota</taxon>
        <taxon>Diptera</taxon>
        <taxon>Nematocera</taxon>
        <taxon>Culicoidea</taxon>
        <taxon>Culicidae</taxon>
        <taxon>Anophelinae</taxon>
        <taxon>Anopheles</taxon>
    </lineage>
</organism>